<sequence>MVQIWGLCIWGVRTAWRTEADGEFYCPECGGDRGYRRRGGTRRLTVLGVPLLRRGSAGTVVECSGCRTRYGLEALERPTSTRFSAMLRDAAYTVALAVLVAGGAQSRQARDAATTAVREAGFPECTEERLDAMLTALAEDTDEPAYLEYEDAIDGCGSWLSIELHEVLEPLAEHLAPQGCERILLQGARIALADGPYLPAERDALAAIGRCLLMTPKRTQGVLEAAERTPF</sequence>
<reference evidence="1 2" key="1">
    <citation type="submission" date="2015-10" db="EMBL/GenBank/DDBJ databases">
        <title>Draft genome sequence of pyrrolomycin-producing Streptomyces vitaminophilus.</title>
        <authorList>
            <person name="Graham D.E."/>
            <person name="Mahan K.M."/>
            <person name="Klingeman D.M."/>
            <person name="Hettich R.L."/>
            <person name="Parry R.J."/>
        </authorList>
    </citation>
    <scope>NUCLEOTIDE SEQUENCE [LARGE SCALE GENOMIC DNA]</scope>
    <source>
        <strain evidence="1 2">ATCC 31673</strain>
    </source>
</reference>
<evidence type="ECO:0000313" key="1">
    <source>
        <dbReference type="EMBL" id="KRV46436.1"/>
    </source>
</evidence>
<comment type="caution">
    <text evidence="1">The sequence shown here is derived from an EMBL/GenBank/DDBJ whole genome shotgun (WGS) entry which is preliminary data.</text>
</comment>
<dbReference type="eggNOG" id="COG3793">
    <property type="taxonomic scope" value="Bacteria"/>
</dbReference>
<gene>
    <name evidence="1" type="ORF">AQ490_11035</name>
</gene>
<dbReference type="InterPro" id="IPR029024">
    <property type="entry name" value="TerB-like"/>
</dbReference>
<dbReference type="AlphaFoldDB" id="A0A0T6LKF4"/>
<dbReference type="RefSeq" id="WP_026220678.1">
    <property type="nucleotide sequence ID" value="NZ_LLZU01000039.1"/>
</dbReference>
<proteinExistence type="predicted"/>
<dbReference type="Proteomes" id="UP000050867">
    <property type="component" value="Unassembled WGS sequence"/>
</dbReference>
<name>A0A0T6LKF4_WENVI</name>
<organism evidence="1 2">
    <name type="scientific">Wenjunlia vitaminophila</name>
    <name type="common">Streptomyces vitaminophilus</name>
    <dbReference type="NCBI Taxonomy" id="76728"/>
    <lineage>
        <taxon>Bacteria</taxon>
        <taxon>Bacillati</taxon>
        <taxon>Actinomycetota</taxon>
        <taxon>Actinomycetes</taxon>
        <taxon>Kitasatosporales</taxon>
        <taxon>Streptomycetaceae</taxon>
        <taxon>Wenjunlia</taxon>
    </lineage>
</organism>
<evidence type="ECO:0000313" key="2">
    <source>
        <dbReference type="Proteomes" id="UP000050867"/>
    </source>
</evidence>
<keyword evidence="2" id="KW-1185">Reference proteome</keyword>
<evidence type="ECO:0008006" key="3">
    <source>
        <dbReference type="Google" id="ProtNLM"/>
    </source>
</evidence>
<protein>
    <recommendedName>
        <fullName evidence="3">Co-chaperone DjlA N-terminal domain-containing protein</fullName>
    </recommendedName>
</protein>
<accession>A0A0T6LKF4</accession>
<dbReference type="STRING" id="76728.AQ490_11035"/>
<dbReference type="EMBL" id="LLZU01000039">
    <property type="protein sequence ID" value="KRV46436.1"/>
    <property type="molecule type" value="Genomic_DNA"/>
</dbReference>
<dbReference type="SUPFAM" id="SSF158682">
    <property type="entry name" value="TerB-like"/>
    <property type="match status" value="1"/>
</dbReference>